<feature type="compositionally biased region" description="Low complexity" evidence="1">
    <location>
        <begin position="1"/>
        <end position="15"/>
    </location>
</feature>
<dbReference type="Proteomes" id="UP000825367">
    <property type="component" value="Chromosome"/>
</dbReference>
<dbReference type="EMBL" id="CP080333">
    <property type="protein sequence ID" value="QYL15585.1"/>
    <property type="molecule type" value="Genomic_DNA"/>
</dbReference>
<accession>A0ABX8VCU1</accession>
<proteinExistence type="predicted"/>
<dbReference type="RefSeq" id="WP_071942658.1">
    <property type="nucleotide sequence ID" value="NZ_BAAAVX010000083.1"/>
</dbReference>
<gene>
    <name evidence="2" type="ORF">K0O64_21150</name>
</gene>
<sequence>MGDPSDSDGSSADSALTFDDNPADYDPAESGSADSDCMAVVWPRSDALSKLLTERHSPTDDDRDALEASLIMQLPTLYLYWQMNLFQQQMRSGATRNRQISLYIILFPGEARDNTGIKDLNDNVIGQWWNGQYLQKRYDAVQAVFDEHTPDGSAVAAQSYKTAFVMTYARERKDFVAKLRDLDAALQAALIDILDQAAADTSTTQKQKAAIKKLRTVLDKSGYRFDIFFGLRTLAPQGKSILTNVYLLVTEAMKGAAIARYAAKAPSLKTRAARQLAARAGISTDPKKLDPRGKAYDWNVYLRASNLAEIIKDAVVKGNIGGTVMELNAIYVNTVWTFAYLKYKNLFWGNPK</sequence>
<evidence type="ECO:0000313" key="3">
    <source>
        <dbReference type="Proteomes" id="UP000825367"/>
    </source>
</evidence>
<evidence type="ECO:0000313" key="2">
    <source>
        <dbReference type="EMBL" id="QYL15585.1"/>
    </source>
</evidence>
<reference evidence="2 3" key="1">
    <citation type="submission" date="2021-07" db="EMBL/GenBank/DDBJ databases">
        <title>Whole genome sequencing of non-tuberculosis mycobacteria type-strains.</title>
        <authorList>
            <person name="Igarashi Y."/>
            <person name="Osugi A."/>
            <person name="Mitarai S."/>
        </authorList>
    </citation>
    <scope>NUCLEOTIDE SEQUENCE [LARGE SCALE GENOMIC DNA]</scope>
    <source>
        <strain evidence="2 3">JCM 16370</strain>
    </source>
</reference>
<feature type="region of interest" description="Disordered" evidence="1">
    <location>
        <begin position="1"/>
        <end position="36"/>
    </location>
</feature>
<protein>
    <submittedName>
        <fullName evidence="2">Uncharacterized protein</fullName>
    </submittedName>
</protein>
<name>A0ABX8VCU1_9MYCO</name>
<keyword evidence="3" id="KW-1185">Reference proteome</keyword>
<evidence type="ECO:0000256" key="1">
    <source>
        <dbReference type="SAM" id="MobiDB-lite"/>
    </source>
</evidence>
<organism evidence="2 3">
    <name type="scientific">Mycolicibacterium pallens</name>
    <dbReference type="NCBI Taxonomy" id="370524"/>
    <lineage>
        <taxon>Bacteria</taxon>
        <taxon>Bacillati</taxon>
        <taxon>Actinomycetota</taxon>
        <taxon>Actinomycetes</taxon>
        <taxon>Mycobacteriales</taxon>
        <taxon>Mycobacteriaceae</taxon>
        <taxon>Mycolicibacterium</taxon>
    </lineage>
</organism>